<evidence type="ECO:0000256" key="1">
    <source>
        <dbReference type="ARBA" id="ARBA00001974"/>
    </source>
</evidence>
<protein>
    <submittedName>
        <fullName evidence="7">FAD/FMN-containing dehydrogenase</fullName>
    </submittedName>
</protein>
<dbReference type="Gene3D" id="3.30.43.10">
    <property type="entry name" value="Uridine Diphospho-n-acetylenolpyruvylglucosamine Reductase, domain 2"/>
    <property type="match status" value="1"/>
</dbReference>
<dbReference type="InterPro" id="IPR050416">
    <property type="entry name" value="FAD-linked_Oxidoreductase"/>
</dbReference>
<dbReference type="PROSITE" id="PS51387">
    <property type="entry name" value="FAD_PCMH"/>
    <property type="match status" value="1"/>
</dbReference>
<dbReference type="Proteomes" id="UP000199614">
    <property type="component" value="Unassembled WGS sequence"/>
</dbReference>
<evidence type="ECO:0000256" key="3">
    <source>
        <dbReference type="ARBA" id="ARBA00022630"/>
    </source>
</evidence>
<dbReference type="InterPro" id="IPR036318">
    <property type="entry name" value="FAD-bd_PCMH-like_sf"/>
</dbReference>
<dbReference type="InterPro" id="IPR016169">
    <property type="entry name" value="FAD-bd_PCMH_sub2"/>
</dbReference>
<evidence type="ECO:0000313" key="8">
    <source>
        <dbReference type="Proteomes" id="UP000199614"/>
    </source>
</evidence>
<gene>
    <name evidence="7" type="ORF">SAMN05216207_103733</name>
</gene>
<dbReference type="InterPro" id="IPR016167">
    <property type="entry name" value="FAD-bd_PCMH_sub1"/>
</dbReference>
<dbReference type="InterPro" id="IPR016166">
    <property type="entry name" value="FAD-bd_PCMH"/>
</dbReference>
<dbReference type="InterPro" id="IPR012951">
    <property type="entry name" value="BBE"/>
</dbReference>
<dbReference type="PANTHER" id="PTHR42973">
    <property type="entry name" value="BINDING OXIDOREDUCTASE, PUTATIVE (AFU_ORTHOLOGUE AFUA_1G17690)-RELATED"/>
    <property type="match status" value="1"/>
</dbReference>
<dbReference type="Gene3D" id="3.30.465.10">
    <property type="match status" value="1"/>
</dbReference>
<accession>A0A1I5FEN3</accession>
<dbReference type="InterPro" id="IPR006094">
    <property type="entry name" value="Oxid_FAD_bind_N"/>
</dbReference>
<comment type="similarity">
    <text evidence="2">Belongs to the oxygen-dependent FAD-linked oxidoreductase family.</text>
</comment>
<dbReference type="InterPro" id="IPR016164">
    <property type="entry name" value="FAD-linked_Oxase-like_C"/>
</dbReference>
<dbReference type="RefSeq" id="WP_093351736.1">
    <property type="nucleotide sequence ID" value="NZ_FOUY01000037.1"/>
</dbReference>
<feature type="domain" description="FAD-binding PCMH-type" evidence="6">
    <location>
        <begin position="34"/>
        <end position="204"/>
    </location>
</feature>
<dbReference type="SUPFAM" id="SSF56176">
    <property type="entry name" value="FAD-binding/transporter-associated domain-like"/>
    <property type="match status" value="1"/>
</dbReference>
<keyword evidence="4" id="KW-0274">FAD</keyword>
<dbReference type="AlphaFoldDB" id="A0A1I5FEN3"/>
<dbReference type="Gene3D" id="3.40.462.20">
    <property type="match status" value="1"/>
</dbReference>
<reference evidence="7 8" key="1">
    <citation type="submission" date="2016-10" db="EMBL/GenBank/DDBJ databases">
        <authorList>
            <person name="de Groot N.N."/>
        </authorList>
    </citation>
    <scope>NUCLEOTIDE SEQUENCE [LARGE SCALE GENOMIC DNA]</scope>
    <source>
        <strain evidence="7 8">CGMCC 4.1877</strain>
    </source>
</reference>
<dbReference type="GO" id="GO:0016491">
    <property type="term" value="F:oxidoreductase activity"/>
    <property type="evidence" value="ECO:0007669"/>
    <property type="project" value="UniProtKB-KW"/>
</dbReference>
<keyword evidence="8" id="KW-1185">Reference proteome</keyword>
<name>A0A1I5FEN3_PSUAM</name>
<dbReference type="OrthoDB" id="9775082at2"/>
<dbReference type="STRING" id="260086.SAMN05216207_103733"/>
<dbReference type="Pfam" id="PF01565">
    <property type="entry name" value="FAD_binding_4"/>
    <property type="match status" value="1"/>
</dbReference>
<dbReference type="EMBL" id="FOUY01000037">
    <property type="protein sequence ID" value="SFO22170.1"/>
    <property type="molecule type" value="Genomic_DNA"/>
</dbReference>
<evidence type="ECO:0000259" key="6">
    <source>
        <dbReference type="PROSITE" id="PS51387"/>
    </source>
</evidence>
<evidence type="ECO:0000256" key="2">
    <source>
        <dbReference type="ARBA" id="ARBA00005466"/>
    </source>
</evidence>
<dbReference type="Pfam" id="PF08031">
    <property type="entry name" value="BBE"/>
    <property type="match status" value="1"/>
</dbReference>
<evidence type="ECO:0000256" key="4">
    <source>
        <dbReference type="ARBA" id="ARBA00022827"/>
    </source>
</evidence>
<keyword evidence="3" id="KW-0285">Flavoprotein</keyword>
<evidence type="ECO:0000313" key="7">
    <source>
        <dbReference type="EMBL" id="SFO22170.1"/>
    </source>
</evidence>
<organism evidence="7 8">
    <name type="scientific">Pseudonocardia ammonioxydans</name>
    <dbReference type="NCBI Taxonomy" id="260086"/>
    <lineage>
        <taxon>Bacteria</taxon>
        <taxon>Bacillati</taxon>
        <taxon>Actinomycetota</taxon>
        <taxon>Actinomycetes</taxon>
        <taxon>Pseudonocardiales</taxon>
        <taxon>Pseudonocardiaceae</taxon>
        <taxon>Pseudonocardia</taxon>
    </lineage>
</organism>
<sequence length="463" mass="49044">MTTVTELREQVRGAVVEPADDGYDERRRVHNGLHDRCPALVVCATATADVVATIRYAREAGLELAVRGGAHSGPGFGTCEGGVVLDLSPMNNVFVDPVRKTARTGGGATWGDVNHATHAYGLATTGGIISTTGVAGLTLGGGIGYLARRCGLSCDNLVGAEVVTADGRILGASGFDNEELFWALRGGGGNFGVVTSLEFALHDVDTVYGGPMFYEPADAPAVMQAFDEYLGTASEQLGGFVGWHLAPPLPFIPEDRHGDPFCAVVPCWSGRPEEGEKAIKPFRDVAPVVAEFVGPMPYPALNTAFDAMFPAGIRQYWKGDFVTGLSPEAVAVHAERGPTVPTVSSGMHLYPINGAVHRTGTDESAFGHRDATYAMVILAAWPDPADDEANIRWARDYHAAAHPHSGTEGGYVNFVAADDADRAPANYGRTYDRLRRAKAAYDPDNVFHLNQNIPPADGAGVRP</sequence>
<evidence type="ECO:0000256" key="5">
    <source>
        <dbReference type="ARBA" id="ARBA00023002"/>
    </source>
</evidence>
<dbReference type="SUPFAM" id="SSF55103">
    <property type="entry name" value="FAD-linked oxidases, C-terminal domain"/>
    <property type="match status" value="1"/>
</dbReference>
<dbReference type="GO" id="GO:0071949">
    <property type="term" value="F:FAD binding"/>
    <property type="evidence" value="ECO:0007669"/>
    <property type="project" value="InterPro"/>
</dbReference>
<keyword evidence="5" id="KW-0560">Oxidoreductase</keyword>
<comment type="cofactor">
    <cofactor evidence="1">
        <name>FAD</name>
        <dbReference type="ChEBI" id="CHEBI:57692"/>
    </cofactor>
</comment>
<proteinExistence type="inferred from homology"/>
<dbReference type="PANTHER" id="PTHR42973:SF39">
    <property type="entry name" value="FAD-BINDING PCMH-TYPE DOMAIN-CONTAINING PROTEIN"/>
    <property type="match status" value="1"/>
</dbReference>